<evidence type="ECO:0000256" key="3">
    <source>
        <dbReference type="PROSITE-ProRule" id="PRU10055"/>
    </source>
</evidence>
<sequence length="539" mass="61618">MQVFDFHWNKLIVILYKYSDMNTQFFFVHLFVFTNLLTHIGCLSSSHFTTPINRSNFPAGFIFGASSSAYQYEGATQVDGRGPSIWDTFVRDFPGKIADHSTGNVAEEFYYLFKEDIARLKEMGLDSFRFSFSWSRILPKGKIGGGVNQRGVDFYNFLIDELISNDIQPLVTLFHWDVPQSLEDEYGGFLSSNIVDDYRDYVDFCFKEFGDRVKSWITLNEPDVFALKGYAIGIDAPGRCSSYIGNCTVGNSATEPYMVVHNIILSHATAVNLYREKYKPSQKGKVGITVSVRWMVPKYPTVSCIKAASRALDFSFGWVVHPMVYGDYPETMRYLVGTRLPNFTEAQAKMVKGSLDFVGVNYYTARYAEKVTSYSSMYLSYTTDSRVNLTTEKNGIPIGEPAFPTWLYIYPRGIGEFMLYVKKVYNNLPIIITENGVADPNNVSIPLSDALNDTIRIKYHSHHLSYLLAAIKDGVDVRGYYVWSFLDDFEWELGYTVRFGINYIDYENGLKRYPKLSALWFKNFLHKENVIGSSLLYSE</sequence>
<dbReference type="Proteomes" id="UP001174677">
    <property type="component" value="Chromosome 14"/>
</dbReference>
<dbReference type="InterPro" id="IPR033132">
    <property type="entry name" value="GH_1_N_CS"/>
</dbReference>
<keyword evidence="2 5" id="KW-0378">Hydrolase</keyword>
<evidence type="ECO:0000256" key="1">
    <source>
        <dbReference type="ARBA" id="ARBA00010838"/>
    </source>
</evidence>
<dbReference type="PROSITE" id="PS00572">
    <property type="entry name" value="GLYCOSYL_HYDROL_F1_1"/>
    <property type="match status" value="1"/>
</dbReference>
<dbReference type="InterPro" id="IPR017853">
    <property type="entry name" value="GH"/>
</dbReference>
<dbReference type="InterPro" id="IPR018120">
    <property type="entry name" value="Glyco_hydro_1_AS"/>
</dbReference>
<feature type="active site" description="Nucleophile" evidence="3">
    <location>
        <position position="434"/>
    </location>
</feature>
<protein>
    <recommendedName>
        <fullName evidence="8">Beta-glucosidase</fullName>
    </recommendedName>
</protein>
<dbReference type="EMBL" id="JARPOI010000014">
    <property type="protein sequence ID" value="KAJ9158701.1"/>
    <property type="molecule type" value="Genomic_DNA"/>
</dbReference>
<reference evidence="6" key="1">
    <citation type="journal article" date="2023" name="Plant Biotechnol. J.">
        <title>Chromosome-level wild Hevea brasiliensis genome provides new tools for genomic-assisted breeding and valuable loci to elevate rubber yield.</title>
        <authorList>
            <person name="Cheng H."/>
            <person name="Song X."/>
            <person name="Hu Y."/>
            <person name="Wu T."/>
            <person name="Yang Q."/>
            <person name="An Z."/>
            <person name="Feng S."/>
            <person name="Deng Z."/>
            <person name="Wu W."/>
            <person name="Zeng X."/>
            <person name="Tu M."/>
            <person name="Wang X."/>
            <person name="Huang H."/>
        </authorList>
    </citation>
    <scope>NUCLEOTIDE SEQUENCE</scope>
    <source>
        <strain evidence="6">MT/VB/25A 57/8</strain>
    </source>
</reference>
<dbReference type="Gene3D" id="3.20.20.80">
    <property type="entry name" value="Glycosidases"/>
    <property type="match status" value="1"/>
</dbReference>
<dbReference type="SUPFAM" id="SSF51445">
    <property type="entry name" value="(Trans)glycosidases"/>
    <property type="match status" value="1"/>
</dbReference>
<evidence type="ECO:0008006" key="8">
    <source>
        <dbReference type="Google" id="ProtNLM"/>
    </source>
</evidence>
<dbReference type="Pfam" id="PF00232">
    <property type="entry name" value="Glyco_hydro_1"/>
    <property type="match status" value="1"/>
</dbReference>
<dbReference type="PANTHER" id="PTHR10353">
    <property type="entry name" value="GLYCOSYL HYDROLASE"/>
    <property type="match status" value="1"/>
</dbReference>
<keyword evidence="5" id="KW-0326">Glycosidase</keyword>
<dbReference type="PRINTS" id="PR00131">
    <property type="entry name" value="GLHYDRLASE1"/>
</dbReference>
<dbReference type="InterPro" id="IPR001360">
    <property type="entry name" value="Glyco_hydro_1"/>
</dbReference>
<organism evidence="6 7">
    <name type="scientific">Hevea brasiliensis</name>
    <name type="common">Para rubber tree</name>
    <name type="synonym">Siphonia brasiliensis</name>
    <dbReference type="NCBI Taxonomy" id="3981"/>
    <lineage>
        <taxon>Eukaryota</taxon>
        <taxon>Viridiplantae</taxon>
        <taxon>Streptophyta</taxon>
        <taxon>Embryophyta</taxon>
        <taxon>Tracheophyta</taxon>
        <taxon>Spermatophyta</taxon>
        <taxon>Magnoliopsida</taxon>
        <taxon>eudicotyledons</taxon>
        <taxon>Gunneridae</taxon>
        <taxon>Pentapetalae</taxon>
        <taxon>rosids</taxon>
        <taxon>fabids</taxon>
        <taxon>Malpighiales</taxon>
        <taxon>Euphorbiaceae</taxon>
        <taxon>Crotonoideae</taxon>
        <taxon>Micrandreae</taxon>
        <taxon>Hevea</taxon>
    </lineage>
</organism>
<accession>A0ABQ9L5H7</accession>
<dbReference type="PROSITE" id="PS00653">
    <property type="entry name" value="GLYCOSYL_HYDROL_F1_2"/>
    <property type="match status" value="1"/>
</dbReference>
<comment type="caution">
    <text evidence="6">The sequence shown here is derived from an EMBL/GenBank/DDBJ whole genome shotgun (WGS) entry which is preliminary data.</text>
</comment>
<dbReference type="PANTHER" id="PTHR10353:SF44">
    <property type="entry name" value="BETA-GLUCOSIDASE 17"/>
    <property type="match status" value="1"/>
</dbReference>
<name>A0ABQ9L5H7_HEVBR</name>
<comment type="similarity">
    <text evidence="1 4">Belongs to the glycosyl hydrolase 1 family.</text>
</comment>
<proteinExistence type="inferred from homology"/>
<evidence type="ECO:0000256" key="4">
    <source>
        <dbReference type="RuleBase" id="RU003690"/>
    </source>
</evidence>
<evidence type="ECO:0000313" key="6">
    <source>
        <dbReference type="EMBL" id="KAJ9158701.1"/>
    </source>
</evidence>
<evidence type="ECO:0000256" key="5">
    <source>
        <dbReference type="RuleBase" id="RU004468"/>
    </source>
</evidence>
<evidence type="ECO:0000313" key="7">
    <source>
        <dbReference type="Proteomes" id="UP001174677"/>
    </source>
</evidence>
<evidence type="ECO:0000256" key="2">
    <source>
        <dbReference type="ARBA" id="ARBA00022801"/>
    </source>
</evidence>
<keyword evidence="7" id="KW-1185">Reference proteome</keyword>
<gene>
    <name evidence="6" type="ORF">P3X46_024262</name>
</gene>